<evidence type="ECO:0000256" key="1">
    <source>
        <dbReference type="SAM" id="SignalP"/>
    </source>
</evidence>
<dbReference type="EMBL" id="QDKG01000007">
    <property type="protein sequence ID" value="PVH24083.1"/>
    <property type="molecule type" value="Genomic_DNA"/>
</dbReference>
<dbReference type="InterPro" id="IPR051043">
    <property type="entry name" value="Sulfatase_Mod_Factor_Kinase"/>
</dbReference>
<evidence type="ECO:0000259" key="2">
    <source>
        <dbReference type="Pfam" id="PF03781"/>
    </source>
</evidence>
<organism evidence="3 4">
    <name type="scientific">Sphingobacterium corticibacter</name>
    <dbReference type="NCBI Taxonomy" id="2171749"/>
    <lineage>
        <taxon>Bacteria</taxon>
        <taxon>Pseudomonadati</taxon>
        <taxon>Bacteroidota</taxon>
        <taxon>Sphingobacteriia</taxon>
        <taxon>Sphingobacteriales</taxon>
        <taxon>Sphingobacteriaceae</taxon>
        <taxon>Sphingobacterium</taxon>
    </lineage>
</organism>
<dbReference type="PANTHER" id="PTHR23150:SF19">
    <property type="entry name" value="FORMYLGLYCINE-GENERATING ENZYME"/>
    <property type="match status" value="1"/>
</dbReference>
<dbReference type="PROSITE" id="PS51257">
    <property type="entry name" value="PROKAR_LIPOPROTEIN"/>
    <property type="match status" value="1"/>
</dbReference>
<dbReference type="Pfam" id="PF03781">
    <property type="entry name" value="FGE-sulfatase"/>
    <property type="match status" value="1"/>
</dbReference>
<protein>
    <recommendedName>
        <fullName evidence="2">Sulfatase-modifying factor enzyme-like domain-containing protein</fullName>
    </recommendedName>
</protein>
<evidence type="ECO:0000313" key="3">
    <source>
        <dbReference type="EMBL" id="PVH24083.1"/>
    </source>
</evidence>
<dbReference type="OrthoDB" id="9773278at2"/>
<accession>A0A2T8HFA0</accession>
<reference evidence="3 4" key="1">
    <citation type="submission" date="2018-04" db="EMBL/GenBank/DDBJ databases">
        <title>Sphingobacterium cortibacter sp. nov.</title>
        <authorList>
            <person name="Li Y."/>
        </authorList>
    </citation>
    <scope>NUCLEOTIDE SEQUENCE [LARGE SCALE GENOMIC DNA]</scope>
    <source>
        <strain evidence="3 4">2c-3</strain>
    </source>
</reference>
<keyword evidence="4" id="KW-1185">Reference proteome</keyword>
<dbReference type="RefSeq" id="WP_116776831.1">
    <property type="nucleotide sequence ID" value="NZ_QDKG01000007.1"/>
</dbReference>
<dbReference type="InterPro" id="IPR005532">
    <property type="entry name" value="SUMF_dom"/>
</dbReference>
<gene>
    <name evidence="3" type="ORF">DC487_15190</name>
</gene>
<proteinExistence type="predicted"/>
<dbReference type="Proteomes" id="UP000245627">
    <property type="component" value="Unassembled WGS sequence"/>
</dbReference>
<evidence type="ECO:0000313" key="4">
    <source>
        <dbReference type="Proteomes" id="UP000245627"/>
    </source>
</evidence>
<sequence>MRSIGKLLLASMTCLLFAQGCIREKMPPVVALPVELAPLLDALTNLSGALELVDNDCGTSYETVLKELSIVRREFDVVVRQNPNLIPRREDFDQRFKNLQTEATYIKQACRHEIFVTPLFISTDHMGGALGEWRARINFIIENLSAPVSVQHEVIRVNLTDVDITPATPIGTNFRDCTEGFCPEMIVVPGGTFMMGATQEQLNLFKISKDRRHWELPRHQVTIPRPFAVGKYEVTLAAFQAFVDETGYEVIGGCRTYLPDADPTGQTFRANISYKDIGFPTPANSPVSCITKENAKAYTHWLSKKTGKNYRLPTEAEWEFFARAGTETAYFWGDEIALGTNFANVYDQSSITANDFRANGNSFEPYPGSDGFAYKAPIGSFPPNAFGLHDVIGNVREWVEDVWIDDPIGNYVGAPTDGSARKDGLTLFGLSRGGGWYYQPSTTRSSYRDAYLSSEMRGTTWGFRVVRDL</sequence>
<dbReference type="InterPro" id="IPR042095">
    <property type="entry name" value="SUMF_sf"/>
</dbReference>
<dbReference type="SUPFAM" id="SSF56436">
    <property type="entry name" value="C-type lectin-like"/>
    <property type="match status" value="1"/>
</dbReference>
<dbReference type="AlphaFoldDB" id="A0A2T8HFA0"/>
<feature type="signal peptide" evidence="1">
    <location>
        <begin position="1"/>
        <end position="18"/>
    </location>
</feature>
<dbReference type="InterPro" id="IPR016187">
    <property type="entry name" value="CTDL_fold"/>
</dbReference>
<dbReference type="PANTHER" id="PTHR23150">
    <property type="entry name" value="SULFATASE MODIFYING FACTOR 1, 2"/>
    <property type="match status" value="1"/>
</dbReference>
<dbReference type="GO" id="GO:0120147">
    <property type="term" value="F:formylglycine-generating oxidase activity"/>
    <property type="evidence" value="ECO:0007669"/>
    <property type="project" value="TreeGrafter"/>
</dbReference>
<name>A0A2T8HFA0_9SPHI</name>
<dbReference type="Gene3D" id="3.90.1580.10">
    <property type="entry name" value="paralog of FGE (formylglycine-generating enzyme)"/>
    <property type="match status" value="1"/>
</dbReference>
<feature type="domain" description="Sulfatase-modifying factor enzyme-like" evidence="2">
    <location>
        <begin position="182"/>
        <end position="467"/>
    </location>
</feature>
<feature type="chain" id="PRO_5015532135" description="Sulfatase-modifying factor enzyme-like domain-containing protein" evidence="1">
    <location>
        <begin position="19"/>
        <end position="469"/>
    </location>
</feature>
<comment type="caution">
    <text evidence="3">The sequence shown here is derived from an EMBL/GenBank/DDBJ whole genome shotgun (WGS) entry which is preliminary data.</text>
</comment>
<keyword evidence="1" id="KW-0732">Signal</keyword>